<keyword evidence="1" id="KW-0808">Transferase</keyword>
<keyword evidence="5" id="KW-1185">Reference proteome</keyword>
<dbReference type="NCBIfam" id="TIGR03570">
    <property type="entry name" value="NeuD_NnaD"/>
    <property type="match status" value="1"/>
</dbReference>
<dbReference type="InterPro" id="IPR050179">
    <property type="entry name" value="Trans_hexapeptide_repeat"/>
</dbReference>
<dbReference type="SUPFAM" id="SSF51161">
    <property type="entry name" value="Trimeric LpxA-like enzymes"/>
    <property type="match status" value="1"/>
</dbReference>
<dbReference type="CDD" id="cd03360">
    <property type="entry name" value="LbH_AT_putative"/>
    <property type="match status" value="1"/>
</dbReference>
<dbReference type="InterPro" id="IPR001451">
    <property type="entry name" value="Hexapep"/>
</dbReference>
<reference evidence="4 5" key="1">
    <citation type="submission" date="2021-02" db="EMBL/GenBank/DDBJ databases">
        <title>Characterization of Marinitoga sp. nov. str. BP5-C20A.</title>
        <authorList>
            <person name="Erauso G."/>
            <person name="Postec A."/>
        </authorList>
    </citation>
    <scope>NUCLEOTIDE SEQUENCE [LARGE SCALE GENOMIC DNA]</scope>
    <source>
        <strain evidence="4 5">BP5-C20A</strain>
    </source>
</reference>
<feature type="domain" description="PglD N-terminal" evidence="3">
    <location>
        <begin position="4"/>
        <end position="86"/>
    </location>
</feature>
<protein>
    <submittedName>
        <fullName evidence="4">Acetyltransferase</fullName>
    </submittedName>
</protein>
<dbReference type="Gene3D" id="2.160.10.10">
    <property type="entry name" value="Hexapeptide repeat proteins"/>
    <property type="match status" value="1"/>
</dbReference>
<evidence type="ECO:0000256" key="1">
    <source>
        <dbReference type="ARBA" id="ARBA00022679"/>
    </source>
</evidence>
<dbReference type="InterPro" id="IPR041561">
    <property type="entry name" value="PglD_N"/>
</dbReference>
<dbReference type="PANTHER" id="PTHR43300:SF7">
    <property type="entry name" value="UDP-N-ACETYLBACILLOSAMINE N-ACETYLTRANSFERASE"/>
    <property type="match status" value="1"/>
</dbReference>
<keyword evidence="2" id="KW-0677">Repeat</keyword>
<dbReference type="PROSITE" id="PS00101">
    <property type="entry name" value="HEXAPEP_TRANSFERASES"/>
    <property type="match status" value="1"/>
</dbReference>
<sequence>MSEKIILVGGGGHCKVVSSIILENNDYEIVGISDIENELGKEINGIKIKYTDDQLEELYNKGIKNAIITVGSVGNSTLRIKLFNKIKSIGFYIPVIISKNAIIAKDVEIDEGTVIMPGVIINPGVKIGKNCIINTGAIIDHDCIIKDNAHIAPGVTLSGGVKVGENTHIGTGSSIIQYINIGKNSIIGAGSVVVSDIPENVKAFGVPAKIRSEI</sequence>
<dbReference type="InterPro" id="IPR018357">
    <property type="entry name" value="Hexapep_transf_CS"/>
</dbReference>
<dbReference type="Pfam" id="PF17836">
    <property type="entry name" value="PglD_N"/>
    <property type="match status" value="1"/>
</dbReference>
<dbReference type="Gene3D" id="3.40.50.20">
    <property type="match status" value="1"/>
</dbReference>
<dbReference type="EMBL" id="CP069362">
    <property type="protein sequence ID" value="WGS66032.1"/>
    <property type="molecule type" value="Genomic_DNA"/>
</dbReference>
<evidence type="ECO:0000313" key="5">
    <source>
        <dbReference type="Proteomes" id="UP001232493"/>
    </source>
</evidence>
<dbReference type="InterPro" id="IPR011004">
    <property type="entry name" value="Trimer_LpxA-like_sf"/>
</dbReference>
<organism evidence="4 5">
    <name type="scientific">Marinitoga aeolica</name>
    <dbReference type="NCBI Taxonomy" id="2809031"/>
    <lineage>
        <taxon>Bacteria</taxon>
        <taxon>Thermotogati</taxon>
        <taxon>Thermotogota</taxon>
        <taxon>Thermotogae</taxon>
        <taxon>Petrotogales</taxon>
        <taxon>Petrotogaceae</taxon>
        <taxon>Marinitoga</taxon>
    </lineage>
</organism>
<dbReference type="Pfam" id="PF14602">
    <property type="entry name" value="Hexapep_2"/>
    <property type="match status" value="1"/>
</dbReference>
<proteinExistence type="predicted"/>
<evidence type="ECO:0000313" key="4">
    <source>
        <dbReference type="EMBL" id="WGS66032.1"/>
    </source>
</evidence>
<dbReference type="PANTHER" id="PTHR43300">
    <property type="entry name" value="ACETYLTRANSFERASE"/>
    <property type="match status" value="1"/>
</dbReference>
<accession>A0ABY8PTU1</accession>
<dbReference type="InterPro" id="IPR020019">
    <property type="entry name" value="AcTrfase_PglD-like"/>
</dbReference>
<dbReference type="RefSeq" id="WP_281000986.1">
    <property type="nucleotide sequence ID" value="NZ_CP069362.1"/>
</dbReference>
<gene>
    <name evidence="4" type="ORF">JRV97_05645</name>
</gene>
<dbReference type="Pfam" id="PF00132">
    <property type="entry name" value="Hexapep"/>
    <property type="match status" value="1"/>
</dbReference>
<name>A0ABY8PTU1_9BACT</name>
<evidence type="ECO:0000256" key="2">
    <source>
        <dbReference type="ARBA" id="ARBA00022737"/>
    </source>
</evidence>
<dbReference type="Proteomes" id="UP001232493">
    <property type="component" value="Chromosome"/>
</dbReference>
<evidence type="ECO:0000259" key="3">
    <source>
        <dbReference type="Pfam" id="PF17836"/>
    </source>
</evidence>